<gene>
    <name evidence="2" type="ORF">CEP51_015347</name>
</gene>
<name>A0A428PBQ1_9HYPO</name>
<evidence type="ECO:0000313" key="2">
    <source>
        <dbReference type="EMBL" id="RSL50474.1"/>
    </source>
</evidence>
<organism evidence="2 3">
    <name type="scientific">Fusarium floridanum</name>
    <dbReference type="NCBI Taxonomy" id="1325733"/>
    <lineage>
        <taxon>Eukaryota</taxon>
        <taxon>Fungi</taxon>
        <taxon>Dikarya</taxon>
        <taxon>Ascomycota</taxon>
        <taxon>Pezizomycotina</taxon>
        <taxon>Sordariomycetes</taxon>
        <taxon>Hypocreomycetidae</taxon>
        <taxon>Hypocreales</taxon>
        <taxon>Nectriaceae</taxon>
        <taxon>Fusarium</taxon>
        <taxon>Fusarium solani species complex</taxon>
    </lineage>
</organism>
<feature type="region of interest" description="Disordered" evidence="1">
    <location>
        <begin position="189"/>
        <end position="211"/>
    </location>
</feature>
<reference evidence="2 3" key="1">
    <citation type="submission" date="2017-06" db="EMBL/GenBank/DDBJ databases">
        <title>Comparative genomic analysis of Ambrosia Fusariam Clade fungi.</title>
        <authorList>
            <person name="Stajich J.E."/>
            <person name="Carrillo J."/>
            <person name="Kijimoto T."/>
            <person name="Eskalen A."/>
            <person name="O'Donnell K."/>
            <person name="Kasson M."/>
        </authorList>
    </citation>
    <scope>NUCLEOTIDE SEQUENCE [LARGE SCALE GENOMIC DNA]</scope>
    <source>
        <strain evidence="2 3">NRRL62606</strain>
    </source>
</reference>
<comment type="caution">
    <text evidence="2">The sequence shown here is derived from an EMBL/GenBank/DDBJ whole genome shotgun (WGS) entry which is preliminary data.</text>
</comment>
<proteinExistence type="predicted"/>
<keyword evidence="3" id="KW-1185">Reference proteome</keyword>
<evidence type="ECO:0000256" key="1">
    <source>
        <dbReference type="SAM" id="MobiDB-lite"/>
    </source>
</evidence>
<sequence>MPSALQADMDPAVVGLPASTAITGLLAVGATAIDTLIDLNISPQHDTAVLNLFLREVKECRSSIHALCKTLSLIENAQIPFPARAAWIGLDELVATLTDTVLAFSRMYSLCCALDEEAARSSPEDATRHLEKRIRALCARVRWHNLSIAMMMTIINCPGEKDAKNSRDELAHRISRLLTFNVGLSSRLRHGSRPGSSAAKPPSPGAQPAETSGIARAEVGPVPGSWPSNSGTLADRKAISRLILPVTLEELRDDFEYYVPDIPEQVGGCDFPRGGVLVGTPYEFTPAR</sequence>
<accession>A0A428PBQ1</accession>
<dbReference type="AlphaFoldDB" id="A0A428PBQ1"/>
<evidence type="ECO:0008006" key="4">
    <source>
        <dbReference type="Google" id="ProtNLM"/>
    </source>
</evidence>
<protein>
    <recommendedName>
        <fullName evidence="4">Fungal N-terminal domain-containing protein</fullName>
    </recommendedName>
</protein>
<dbReference type="Proteomes" id="UP000287972">
    <property type="component" value="Unassembled WGS sequence"/>
</dbReference>
<evidence type="ECO:0000313" key="3">
    <source>
        <dbReference type="Proteomes" id="UP000287972"/>
    </source>
</evidence>
<dbReference type="EMBL" id="NKCL01000813">
    <property type="protein sequence ID" value="RSL50474.1"/>
    <property type="molecule type" value="Genomic_DNA"/>
</dbReference>